<feature type="domain" description="DUF447" evidence="2">
    <location>
        <begin position="39"/>
        <end position="148"/>
    </location>
</feature>
<evidence type="ECO:0000256" key="1">
    <source>
        <dbReference type="SAM" id="MobiDB-lite"/>
    </source>
</evidence>
<dbReference type="RefSeq" id="WP_224827108.1">
    <property type="nucleotide sequence ID" value="NZ_JAIVEF010000001.1"/>
</dbReference>
<dbReference type="EMBL" id="JBHSJG010000036">
    <property type="protein sequence ID" value="MFC4988258.1"/>
    <property type="molecule type" value="Genomic_DNA"/>
</dbReference>
<evidence type="ECO:0000313" key="5">
    <source>
        <dbReference type="Proteomes" id="UP001595925"/>
    </source>
</evidence>
<name>A0ABD5QF26_9EURY</name>
<proteinExistence type="predicted"/>
<dbReference type="Gene3D" id="2.30.110.10">
    <property type="entry name" value="Electron Transport, Fmn-binding Protein, Chain A"/>
    <property type="match status" value="1"/>
</dbReference>
<dbReference type="Pfam" id="PF20766">
    <property type="entry name" value="DUF447_C"/>
    <property type="match status" value="1"/>
</dbReference>
<sequence>MSGDDGGCERADEGVPGEEADGLEGEPCEGWPVSLAGVTESLVATRGPNGLWNVAALGLFAGEAVTARTWGNTRTQRNFHREGEGYVQFTRDPVAFADAALSIVEEAEPVIDATDAWARVRAERAGSGTDGGTRWVEWTLVPVEAAIERETVAPINRGFGAVIEATVAASRLDVPGYDETVLVDRLAHCVSVVDRTGGPRELEALSRVRRHSTWEPAAADEYDWL</sequence>
<feature type="compositionally biased region" description="Acidic residues" evidence="1">
    <location>
        <begin position="15"/>
        <end position="27"/>
    </location>
</feature>
<comment type="caution">
    <text evidence="4">The sequence shown here is derived from an EMBL/GenBank/DDBJ whole genome shotgun (WGS) entry which is preliminary data.</text>
</comment>
<feature type="region of interest" description="Disordered" evidence="1">
    <location>
        <begin position="1"/>
        <end position="27"/>
    </location>
</feature>
<evidence type="ECO:0000259" key="3">
    <source>
        <dbReference type="Pfam" id="PF20766"/>
    </source>
</evidence>
<accession>A0ABD5QF26</accession>
<dbReference type="Pfam" id="PF04289">
    <property type="entry name" value="DUF447_N"/>
    <property type="match status" value="1"/>
</dbReference>
<organism evidence="4 5">
    <name type="scientific">Saliphagus infecundisoli</name>
    <dbReference type="NCBI Taxonomy" id="1849069"/>
    <lineage>
        <taxon>Archaea</taxon>
        <taxon>Methanobacteriati</taxon>
        <taxon>Methanobacteriota</taxon>
        <taxon>Stenosarchaea group</taxon>
        <taxon>Halobacteria</taxon>
        <taxon>Halobacteriales</taxon>
        <taxon>Natrialbaceae</taxon>
        <taxon>Saliphagus</taxon>
    </lineage>
</organism>
<dbReference type="Proteomes" id="UP001595925">
    <property type="component" value="Unassembled WGS sequence"/>
</dbReference>
<dbReference type="SUPFAM" id="SSF50475">
    <property type="entry name" value="FMN-binding split barrel"/>
    <property type="match status" value="1"/>
</dbReference>
<gene>
    <name evidence="4" type="ORF">ACFPFO_10915</name>
</gene>
<dbReference type="InterPro" id="IPR049288">
    <property type="entry name" value="DUF447_C"/>
</dbReference>
<protein>
    <submittedName>
        <fullName evidence="4">DUF447 domain-containing protein</fullName>
    </submittedName>
</protein>
<feature type="domain" description="DUF447" evidence="3">
    <location>
        <begin position="156"/>
        <end position="209"/>
    </location>
</feature>
<keyword evidence="5" id="KW-1185">Reference proteome</keyword>
<evidence type="ECO:0000313" key="4">
    <source>
        <dbReference type="EMBL" id="MFC4988258.1"/>
    </source>
</evidence>
<dbReference type="AlphaFoldDB" id="A0ABD5QF26"/>
<reference evidence="4 5" key="1">
    <citation type="journal article" date="2019" name="Int. J. Syst. Evol. Microbiol.">
        <title>The Global Catalogue of Microorganisms (GCM) 10K type strain sequencing project: providing services to taxonomists for standard genome sequencing and annotation.</title>
        <authorList>
            <consortium name="The Broad Institute Genomics Platform"/>
            <consortium name="The Broad Institute Genome Sequencing Center for Infectious Disease"/>
            <person name="Wu L."/>
            <person name="Ma J."/>
        </authorList>
    </citation>
    <scope>NUCLEOTIDE SEQUENCE [LARGE SCALE GENOMIC DNA]</scope>
    <source>
        <strain evidence="4 5">CGMCC 1.15824</strain>
    </source>
</reference>
<dbReference type="InterPro" id="IPR007386">
    <property type="entry name" value="DUF447_N"/>
</dbReference>
<dbReference type="Gene3D" id="1.20.58.290">
    <property type="entry name" value="Hypothetical membrane protein ta0354_69_121"/>
    <property type="match status" value="1"/>
</dbReference>
<dbReference type="InterPro" id="IPR012349">
    <property type="entry name" value="Split_barrel_FMN-bd"/>
</dbReference>
<evidence type="ECO:0000259" key="2">
    <source>
        <dbReference type="Pfam" id="PF04289"/>
    </source>
</evidence>